<dbReference type="RefSeq" id="WP_136964338.1">
    <property type="nucleotide sequence ID" value="NZ_CP039690.1"/>
</dbReference>
<dbReference type="InterPro" id="IPR036928">
    <property type="entry name" value="AS_sf"/>
</dbReference>
<sequence length="465" mass="49448">MTALPDLSTAQLATAYRARTLSPVEVTKAVLARIAACEPKINAMYIVSADQALLAAGAAEKRFAKGEPLSAIDGVPVTVKENMATEGDPCPVGVPIADMTPRPADSPVPARLREAGAVITGKTTMPDYGMLSAGLSSLHGVTRNPWNLAKNTAGSSSGAGAAGAAGYGPLHIGTDIGGSVRLPAAHCGLFGLKPSLGRVPIHPPFLGRVAGPMTRTVADSAMLMTVISRPDPRDFMDLPYDPVDYADRLDGLPVKGLRIGLLTEMPAGLKADPAIVEAVRAAAKALAGQGAEVEELKGFLTKEMLDGMCRFFEARSYSDIVDLPEARKQQLLPYIVEWATWRAKSFTGTDVMRAYTAVHAMREASVKATQPYDFVLSPVTCPVSYAAEAHSPTDDPHSALEHIPFTVASNMSEQPAASVNWTFHTDGMPVGVQVIGRRFDDTGVMRLSRVLEQLRPQQREWPVLG</sequence>
<dbReference type="GO" id="GO:0004040">
    <property type="term" value="F:amidase activity"/>
    <property type="evidence" value="ECO:0007669"/>
    <property type="project" value="UniProtKB-EC"/>
</dbReference>
<keyword evidence="2" id="KW-0378">Hydrolase</keyword>
<dbReference type="EMBL" id="CP039690">
    <property type="protein sequence ID" value="QCI68925.1"/>
    <property type="molecule type" value="Genomic_DNA"/>
</dbReference>
<name>A0A4D7BEF1_9HYPH</name>
<dbReference type="SUPFAM" id="SSF75304">
    <property type="entry name" value="Amidase signature (AS) enzymes"/>
    <property type="match status" value="1"/>
</dbReference>
<reference evidence="2 3" key="1">
    <citation type="submission" date="2019-04" db="EMBL/GenBank/DDBJ databases">
        <title>Phreatobacter aquaticus sp. nov.</title>
        <authorList>
            <person name="Choi A."/>
        </authorList>
    </citation>
    <scope>NUCLEOTIDE SEQUENCE [LARGE SCALE GENOMIC DNA]</scope>
    <source>
        <strain evidence="2 3">KCTC 52518</strain>
    </source>
</reference>
<dbReference type="PANTHER" id="PTHR11895">
    <property type="entry name" value="TRANSAMIDASE"/>
    <property type="match status" value="1"/>
</dbReference>
<dbReference type="PANTHER" id="PTHR11895:SF173">
    <property type="entry name" value="GLUTAMYL-TRNA AMIDOTRANSFERASE SUBUNIT A"/>
    <property type="match status" value="1"/>
</dbReference>
<gene>
    <name evidence="2" type="ORF">E8M01_34660</name>
</gene>
<organism evidence="2 3">
    <name type="scientific">Phreatobacter stygius</name>
    <dbReference type="NCBI Taxonomy" id="1940610"/>
    <lineage>
        <taxon>Bacteria</taxon>
        <taxon>Pseudomonadati</taxon>
        <taxon>Pseudomonadota</taxon>
        <taxon>Alphaproteobacteria</taxon>
        <taxon>Hyphomicrobiales</taxon>
        <taxon>Phreatobacteraceae</taxon>
        <taxon>Phreatobacter</taxon>
    </lineage>
</organism>
<dbReference type="Pfam" id="PF01425">
    <property type="entry name" value="Amidase"/>
    <property type="match status" value="1"/>
</dbReference>
<dbReference type="EC" id="3.5.1.4" evidence="2"/>
<keyword evidence="3" id="KW-1185">Reference proteome</keyword>
<evidence type="ECO:0000259" key="1">
    <source>
        <dbReference type="Pfam" id="PF01425"/>
    </source>
</evidence>
<dbReference type="InterPro" id="IPR000120">
    <property type="entry name" value="Amidase"/>
</dbReference>
<feature type="domain" description="Amidase" evidence="1">
    <location>
        <begin position="25"/>
        <end position="444"/>
    </location>
</feature>
<dbReference type="NCBIfam" id="NF005450">
    <property type="entry name" value="PRK07042.1"/>
    <property type="match status" value="1"/>
</dbReference>
<dbReference type="Gene3D" id="3.90.1300.10">
    <property type="entry name" value="Amidase signature (AS) domain"/>
    <property type="match status" value="1"/>
</dbReference>
<dbReference type="AlphaFoldDB" id="A0A4D7BEF1"/>
<accession>A0A4D7BEF1</accession>
<evidence type="ECO:0000313" key="2">
    <source>
        <dbReference type="EMBL" id="QCI68925.1"/>
    </source>
</evidence>
<evidence type="ECO:0000313" key="3">
    <source>
        <dbReference type="Proteomes" id="UP000298781"/>
    </source>
</evidence>
<dbReference type="KEGG" id="pstg:E8M01_34660"/>
<dbReference type="OrthoDB" id="9814821at2"/>
<proteinExistence type="predicted"/>
<dbReference type="Proteomes" id="UP000298781">
    <property type="component" value="Chromosome"/>
</dbReference>
<dbReference type="InterPro" id="IPR023631">
    <property type="entry name" value="Amidase_dom"/>
</dbReference>
<protein>
    <submittedName>
        <fullName evidence="2">Amidase</fullName>
        <ecNumber evidence="2">3.5.1.4</ecNumber>
    </submittedName>
</protein>